<feature type="chain" id="PRO_5031471956" evidence="2">
    <location>
        <begin position="19"/>
        <end position="198"/>
    </location>
</feature>
<evidence type="ECO:0000313" key="5">
    <source>
        <dbReference type="Proteomes" id="UP000463138"/>
    </source>
</evidence>
<dbReference type="GO" id="GO:0016020">
    <property type="term" value="C:membrane"/>
    <property type="evidence" value="ECO:0007669"/>
    <property type="project" value="InterPro"/>
</dbReference>
<feature type="domain" description="Transglycosylase SLT" evidence="3">
    <location>
        <begin position="72"/>
        <end position="171"/>
    </location>
</feature>
<comment type="similarity">
    <text evidence="1">Belongs to the transglycosylase Slt family.</text>
</comment>
<reference evidence="4 5" key="1">
    <citation type="submission" date="2018-07" db="EMBL/GenBank/DDBJ databases">
        <title>Pseudomonas laoshanensis sp. nov., isolated from soil.</title>
        <authorList>
            <person name="Sun J."/>
            <person name="Yu L."/>
            <person name="Wang M."/>
            <person name="Zhang C."/>
        </authorList>
    </citation>
    <scope>NUCLEOTIDE SEQUENCE [LARGE SCALE GENOMIC DNA]</scope>
    <source>
        <strain evidence="4 5">Y22</strain>
    </source>
</reference>
<dbReference type="GO" id="GO:0000270">
    <property type="term" value="P:peptidoglycan metabolic process"/>
    <property type="evidence" value="ECO:0007669"/>
    <property type="project" value="InterPro"/>
</dbReference>
<dbReference type="AlphaFoldDB" id="A0A7V7GSV8"/>
<dbReference type="EMBL" id="QOVF01000004">
    <property type="protein sequence ID" value="KAA0693559.1"/>
    <property type="molecule type" value="Genomic_DNA"/>
</dbReference>
<proteinExistence type="inferred from homology"/>
<sequence length="198" mass="21022">MRPMLILVLSLMVFPAYAQQAAGFYTSVSATGTTILTNVRSGPGFSPVKLAEPTPVTRPSGSSQPQAYTALVSEAANLHDVPEALLHAVIQVESGYNALALSPRGAVGLMQLMPATAVEMGVADIWDPASNISGGARYLKSLMTLFEGDIELALAAYNAGPGAVQQHGRTVPPFAETQKYVPRVLRHYQHLQAAHRAK</sequence>
<dbReference type="Proteomes" id="UP000463138">
    <property type="component" value="Unassembled WGS sequence"/>
</dbReference>
<dbReference type="InterPro" id="IPR000189">
    <property type="entry name" value="Transglyc_AS"/>
</dbReference>
<name>A0A7V7GSV8_9GAMM</name>
<keyword evidence="2" id="KW-0732">Signal</keyword>
<dbReference type="Pfam" id="PF01464">
    <property type="entry name" value="SLT"/>
    <property type="match status" value="1"/>
</dbReference>
<dbReference type="PROSITE" id="PS00922">
    <property type="entry name" value="TRANSGLYCOSYLASE"/>
    <property type="match status" value="1"/>
</dbReference>
<dbReference type="PANTHER" id="PTHR37423">
    <property type="entry name" value="SOLUBLE LYTIC MUREIN TRANSGLYCOSYLASE-RELATED"/>
    <property type="match status" value="1"/>
</dbReference>
<evidence type="ECO:0000259" key="3">
    <source>
        <dbReference type="Pfam" id="PF01464"/>
    </source>
</evidence>
<evidence type="ECO:0000313" key="4">
    <source>
        <dbReference type="EMBL" id="KAA0693559.1"/>
    </source>
</evidence>
<comment type="caution">
    <text evidence="4">The sequence shown here is derived from an EMBL/GenBank/DDBJ whole genome shotgun (WGS) entry which is preliminary data.</text>
</comment>
<dbReference type="InterPro" id="IPR008258">
    <property type="entry name" value="Transglycosylase_SLT_dom_1"/>
</dbReference>
<dbReference type="GO" id="GO:0008933">
    <property type="term" value="F:peptidoglycan lytic transglycosylase activity"/>
    <property type="evidence" value="ECO:0007669"/>
    <property type="project" value="InterPro"/>
</dbReference>
<dbReference type="RefSeq" id="WP_149333301.1">
    <property type="nucleotide sequence ID" value="NZ_QOVF01000004.1"/>
</dbReference>
<dbReference type="OrthoDB" id="9815002at2"/>
<evidence type="ECO:0000256" key="1">
    <source>
        <dbReference type="ARBA" id="ARBA00007734"/>
    </source>
</evidence>
<protein>
    <submittedName>
        <fullName evidence="4">Lytic transglycosylase domain-containing protein</fullName>
    </submittedName>
</protein>
<accession>A0A7V7GSV8</accession>
<dbReference type="PANTHER" id="PTHR37423:SF2">
    <property type="entry name" value="MEMBRANE-BOUND LYTIC MUREIN TRANSGLYCOSYLASE C"/>
    <property type="match status" value="1"/>
</dbReference>
<dbReference type="InterPro" id="IPR023346">
    <property type="entry name" value="Lysozyme-like_dom_sf"/>
</dbReference>
<evidence type="ECO:0000256" key="2">
    <source>
        <dbReference type="SAM" id="SignalP"/>
    </source>
</evidence>
<dbReference type="Gene3D" id="1.10.530.10">
    <property type="match status" value="1"/>
</dbReference>
<gene>
    <name evidence="4" type="ORF">DT594_14325</name>
</gene>
<keyword evidence="5" id="KW-1185">Reference proteome</keyword>
<organism evidence="4 5">
    <name type="scientific">Halopseudomonas laoshanensis</name>
    <dbReference type="NCBI Taxonomy" id="2268758"/>
    <lineage>
        <taxon>Bacteria</taxon>
        <taxon>Pseudomonadati</taxon>
        <taxon>Pseudomonadota</taxon>
        <taxon>Gammaproteobacteria</taxon>
        <taxon>Pseudomonadales</taxon>
        <taxon>Pseudomonadaceae</taxon>
        <taxon>Halopseudomonas</taxon>
    </lineage>
</organism>
<dbReference type="CDD" id="cd00254">
    <property type="entry name" value="LT-like"/>
    <property type="match status" value="1"/>
</dbReference>
<dbReference type="SUPFAM" id="SSF53955">
    <property type="entry name" value="Lysozyme-like"/>
    <property type="match status" value="1"/>
</dbReference>
<feature type="signal peptide" evidence="2">
    <location>
        <begin position="1"/>
        <end position="18"/>
    </location>
</feature>